<evidence type="ECO:0000313" key="2">
    <source>
        <dbReference type="EMBL" id="CAK9204766.1"/>
    </source>
</evidence>
<dbReference type="PANTHER" id="PTHR47418">
    <property type="entry name" value="ALPHA/BETA-HYDROLASES SUPERFAMILY PROTEIN"/>
    <property type="match status" value="1"/>
</dbReference>
<organism evidence="2 3">
    <name type="scientific">Sphagnum troendelagicum</name>
    <dbReference type="NCBI Taxonomy" id="128251"/>
    <lineage>
        <taxon>Eukaryota</taxon>
        <taxon>Viridiplantae</taxon>
        <taxon>Streptophyta</taxon>
        <taxon>Embryophyta</taxon>
        <taxon>Bryophyta</taxon>
        <taxon>Sphagnophytina</taxon>
        <taxon>Sphagnopsida</taxon>
        <taxon>Sphagnales</taxon>
        <taxon>Sphagnaceae</taxon>
        <taxon>Sphagnum</taxon>
    </lineage>
</organism>
<protein>
    <recommendedName>
        <fullName evidence="1">Fungal lipase-type domain-containing protein</fullName>
    </recommendedName>
</protein>
<dbReference type="EMBL" id="OZ019906">
    <property type="protein sequence ID" value="CAK9204766.1"/>
    <property type="molecule type" value="Genomic_DNA"/>
</dbReference>
<sequence length="503" mass="54096">MDKTLTAMAASMLHCSSGMSTWNMADYTLGLYKLSARHALEDAHDTIAGDPVTSRGELETMLQWLRWAEAAYEGDKSSLAKAMKIHDDDLVRMETLSAALKPAFYIALYHQDHCVVMGIRGTDAATDAITDLNAHSELFEGGHAHSGMLAAAKWLLQNEGESLRKCFESYPGYRLVITGHSLGAGTGVLLAMLLQESAQTQTGAVSTTIGIAPGRISFWGFGCPPCVDRNLALAASFANNVVFQDDVVSRVSPAALEDLRSEIVQTEWNQAFKDGTTQRKVADIVKATYDQLEQVELPPGTIQVYNKVKEQGYSAFLGAGSALVSRITGVKLGTAASSPKGATSSWLSLGADAASQFFTAASNKVAQDVNKSLAEIHERNSKKGNEGAAVAALAADLNATKVLAETSSDSREQFKQSRLFVPGILYHIICQPLQPGEKMPEKALGSLPEPSDPKDTVRYTVVKGKDPNSRFGRIVLSSTILSDHYCGSYVKGITDALQWSKLP</sequence>
<dbReference type="SUPFAM" id="SSF53474">
    <property type="entry name" value="alpha/beta-Hydrolases"/>
    <property type="match status" value="1"/>
</dbReference>
<proteinExistence type="predicted"/>
<dbReference type="Gene3D" id="3.40.50.1820">
    <property type="entry name" value="alpha/beta hydrolase"/>
    <property type="match status" value="1"/>
</dbReference>
<dbReference type="Pfam" id="PF01764">
    <property type="entry name" value="Lipase_3"/>
    <property type="match status" value="1"/>
</dbReference>
<dbReference type="InterPro" id="IPR002921">
    <property type="entry name" value="Fungal_lipase-type"/>
</dbReference>
<evidence type="ECO:0000259" key="1">
    <source>
        <dbReference type="Pfam" id="PF01764"/>
    </source>
</evidence>
<dbReference type="InterPro" id="IPR029058">
    <property type="entry name" value="AB_hydrolase_fold"/>
</dbReference>
<name>A0ABP0TTR6_9BRYO</name>
<evidence type="ECO:0000313" key="3">
    <source>
        <dbReference type="Proteomes" id="UP001497512"/>
    </source>
</evidence>
<accession>A0ABP0TTR6</accession>
<gene>
    <name evidence="2" type="ORF">CSSPTR1EN2_LOCUS7550</name>
</gene>
<feature type="domain" description="Fungal lipase-type" evidence="1">
    <location>
        <begin position="116"/>
        <end position="254"/>
    </location>
</feature>
<reference evidence="2" key="1">
    <citation type="submission" date="2024-02" db="EMBL/GenBank/DDBJ databases">
        <authorList>
            <consortium name="ELIXIR-Norway"/>
            <consortium name="Elixir Norway"/>
        </authorList>
    </citation>
    <scope>NUCLEOTIDE SEQUENCE</scope>
</reference>
<keyword evidence="3" id="KW-1185">Reference proteome</keyword>
<dbReference type="Proteomes" id="UP001497512">
    <property type="component" value="Chromosome 14"/>
</dbReference>
<dbReference type="CDD" id="cd00519">
    <property type="entry name" value="Lipase_3"/>
    <property type="match status" value="1"/>
</dbReference>